<dbReference type="PANTHER" id="PTHR11863">
    <property type="entry name" value="STEROL DESATURASE"/>
    <property type="match status" value="1"/>
</dbReference>
<dbReference type="GO" id="GO:0008610">
    <property type="term" value="P:lipid biosynthetic process"/>
    <property type="evidence" value="ECO:0007669"/>
    <property type="project" value="InterPro"/>
</dbReference>
<evidence type="ECO:0000256" key="4">
    <source>
        <dbReference type="ARBA" id="ARBA00023136"/>
    </source>
</evidence>
<name>A0A3N4JU48_9PEZI</name>
<feature type="transmembrane region" description="Helical" evidence="5">
    <location>
        <begin position="98"/>
        <end position="120"/>
    </location>
</feature>
<dbReference type="GO" id="GO:0016020">
    <property type="term" value="C:membrane"/>
    <property type="evidence" value="ECO:0007669"/>
    <property type="project" value="UniProtKB-SubCell"/>
</dbReference>
<keyword evidence="2 5" id="KW-0812">Transmembrane</keyword>
<dbReference type="AlphaFoldDB" id="A0A3N4JU48"/>
<evidence type="ECO:0000256" key="2">
    <source>
        <dbReference type="ARBA" id="ARBA00022692"/>
    </source>
</evidence>
<evidence type="ECO:0000256" key="3">
    <source>
        <dbReference type="ARBA" id="ARBA00022989"/>
    </source>
</evidence>
<evidence type="ECO:0000256" key="5">
    <source>
        <dbReference type="SAM" id="Phobius"/>
    </source>
</evidence>
<dbReference type="EMBL" id="ML120378">
    <property type="protein sequence ID" value="RPB00718.1"/>
    <property type="molecule type" value="Genomic_DNA"/>
</dbReference>
<keyword evidence="3 5" id="KW-1133">Transmembrane helix</keyword>
<dbReference type="STRING" id="1336337.A0A3N4JU48"/>
<sequence length="308" mass="35117">MLEPILSITGLTLLYTSSLNSWSTSLNLLVLYLAWTSLLLTHSPLRIELFGTIITRVIFFWIPALFLSALDILLPSISAEWKIRTGGTLRFDVRAGEMFAVAMGNMILSVGLQGGMEWILTEVMGRKSMLRVSGRVPLPWELVWDLVRGVVLREILQYYTHRYLHSNASLYRKQHTSWQHSSPLILTPVLAHYDHPLPYLLYRFIPLYAPAAIFRFHAITYYIFLAVVSMEEVFLHTGFKRLFFSGLLSGAGRRNAGHFFTRGKVNYSAWGVLDWVHGTGGAKIDAKKSWKEVKERGAWQRGASRGRK</sequence>
<accession>A0A3N4JU48</accession>
<evidence type="ECO:0000256" key="1">
    <source>
        <dbReference type="ARBA" id="ARBA00004370"/>
    </source>
</evidence>
<dbReference type="InterPro" id="IPR050307">
    <property type="entry name" value="Sterol_Desaturase_Related"/>
</dbReference>
<dbReference type="GO" id="GO:0005506">
    <property type="term" value="F:iron ion binding"/>
    <property type="evidence" value="ECO:0007669"/>
    <property type="project" value="InterPro"/>
</dbReference>
<dbReference type="Proteomes" id="UP000276215">
    <property type="component" value="Unassembled WGS sequence"/>
</dbReference>
<feature type="transmembrane region" description="Helical" evidence="5">
    <location>
        <begin position="20"/>
        <end position="41"/>
    </location>
</feature>
<protein>
    <recommendedName>
        <fullName evidence="6">Fatty acid hydroxylase domain-containing protein</fullName>
    </recommendedName>
</protein>
<reference evidence="7 8" key="1">
    <citation type="journal article" date="2018" name="Nat. Ecol. Evol.">
        <title>Pezizomycetes genomes reveal the molecular basis of ectomycorrhizal truffle lifestyle.</title>
        <authorList>
            <person name="Murat C."/>
            <person name="Payen T."/>
            <person name="Noel B."/>
            <person name="Kuo A."/>
            <person name="Morin E."/>
            <person name="Chen J."/>
            <person name="Kohler A."/>
            <person name="Krizsan K."/>
            <person name="Balestrini R."/>
            <person name="Da Silva C."/>
            <person name="Montanini B."/>
            <person name="Hainaut M."/>
            <person name="Levati E."/>
            <person name="Barry K.W."/>
            <person name="Belfiori B."/>
            <person name="Cichocki N."/>
            <person name="Clum A."/>
            <person name="Dockter R.B."/>
            <person name="Fauchery L."/>
            <person name="Guy J."/>
            <person name="Iotti M."/>
            <person name="Le Tacon F."/>
            <person name="Lindquist E.A."/>
            <person name="Lipzen A."/>
            <person name="Malagnac F."/>
            <person name="Mello A."/>
            <person name="Molinier V."/>
            <person name="Miyauchi S."/>
            <person name="Poulain J."/>
            <person name="Riccioni C."/>
            <person name="Rubini A."/>
            <person name="Sitrit Y."/>
            <person name="Splivallo R."/>
            <person name="Traeger S."/>
            <person name="Wang M."/>
            <person name="Zifcakova L."/>
            <person name="Wipf D."/>
            <person name="Zambonelli A."/>
            <person name="Paolocci F."/>
            <person name="Nowrousian M."/>
            <person name="Ottonello S."/>
            <person name="Baldrian P."/>
            <person name="Spatafora J.W."/>
            <person name="Henrissat B."/>
            <person name="Nagy L.G."/>
            <person name="Aury J.M."/>
            <person name="Wincker P."/>
            <person name="Grigoriev I.V."/>
            <person name="Bonfante P."/>
            <person name="Martin F.M."/>
        </authorList>
    </citation>
    <scope>NUCLEOTIDE SEQUENCE [LARGE SCALE GENOMIC DNA]</scope>
    <source>
        <strain evidence="7 8">120613-1</strain>
    </source>
</reference>
<evidence type="ECO:0000313" key="8">
    <source>
        <dbReference type="Proteomes" id="UP000276215"/>
    </source>
</evidence>
<organism evidence="7 8">
    <name type="scientific">Choiromyces venosus 120613-1</name>
    <dbReference type="NCBI Taxonomy" id="1336337"/>
    <lineage>
        <taxon>Eukaryota</taxon>
        <taxon>Fungi</taxon>
        <taxon>Dikarya</taxon>
        <taxon>Ascomycota</taxon>
        <taxon>Pezizomycotina</taxon>
        <taxon>Pezizomycetes</taxon>
        <taxon>Pezizales</taxon>
        <taxon>Tuberaceae</taxon>
        <taxon>Choiromyces</taxon>
    </lineage>
</organism>
<comment type="subcellular location">
    <subcellularLocation>
        <location evidence="1">Membrane</location>
    </subcellularLocation>
</comment>
<dbReference type="Pfam" id="PF04116">
    <property type="entry name" value="FA_hydroxylase"/>
    <property type="match status" value="1"/>
</dbReference>
<dbReference type="InterPro" id="IPR006694">
    <property type="entry name" value="Fatty_acid_hydroxylase"/>
</dbReference>
<evidence type="ECO:0000313" key="7">
    <source>
        <dbReference type="EMBL" id="RPB00718.1"/>
    </source>
</evidence>
<keyword evidence="4 5" id="KW-0472">Membrane</keyword>
<dbReference type="GO" id="GO:0016491">
    <property type="term" value="F:oxidoreductase activity"/>
    <property type="evidence" value="ECO:0007669"/>
    <property type="project" value="InterPro"/>
</dbReference>
<dbReference type="OrthoDB" id="408954at2759"/>
<feature type="domain" description="Fatty acid hydroxylase" evidence="6">
    <location>
        <begin position="148"/>
        <end position="279"/>
    </location>
</feature>
<evidence type="ECO:0000259" key="6">
    <source>
        <dbReference type="Pfam" id="PF04116"/>
    </source>
</evidence>
<feature type="transmembrane region" description="Helical" evidence="5">
    <location>
        <begin position="53"/>
        <end position="78"/>
    </location>
</feature>
<gene>
    <name evidence="7" type="ORF">L873DRAFT_1804821</name>
</gene>
<proteinExistence type="predicted"/>
<keyword evidence="8" id="KW-1185">Reference proteome</keyword>